<organism evidence="5 6">
    <name type="scientific">Haemaphysalis longicornis</name>
    <name type="common">Bush tick</name>
    <dbReference type="NCBI Taxonomy" id="44386"/>
    <lineage>
        <taxon>Eukaryota</taxon>
        <taxon>Metazoa</taxon>
        <taxon>Ecdysozoa</taxon>
        <taxon>Arthropoda</taxon>
        <taxon>Chelicerata</taxon>
        <taxon>Arachnida</taxon>
        <taxon>Acari</taxon>
        <taxon>Parasitiformes</taxon>
        <taxon>Ixodida</taxon>
        <taxon>Ixodoidea</taxon>
        <taxon>Ixodidae</taxon>
        <taxon>Haemaphysalinae</taxon>
        <taxon>Haemaphysalis</taxon>
    </lineage>
</organism>
<reference evidence="5 6" key="1">
    <citation type="journal article" date="2020" name="Cell">
        <title>Large-Scale Comparative Analyses of Tick Genomes Elucidate Their Genetic Diversity and Vector Capacities.</title>
        <authorList>
            <consortium name="Tick Genome and Microbiome Consortium (TIGMIC)"/>
            <person name="Jia N."/>
            <person name="Wang J."/>
            <person name="Shi W."/>
            <person name="Du L."/>
            <person name="Sun Y."/>
            <person name="Zhan W."/>
            <person name="Jiang J.F."/>
            <person name="Wang Q."/>
            <person name="Zhang B."/>
            <person name="Ji P."/>
            <person name="Bell-Sakyi L."/>
            <person name="Cui X.M."/>
            <person name="Yuan T.T."/>
            <person name="Jiang B.G."/>
            <person name="Yang W.F."/>
            <person name="Lam T.T."/>
            <person name="Chang Q.C."/>
            <person name="Ding S.J."/>
            <person name="Wang X.J."/>
            <person name="Zhu J.G."/>
            <person name="Ruan X.D."/>
            <person name="Zhao L."/>
            <person name="Wei J.T."/>
            <person name="Ye R.Z."/>
            <person name="Que T.C."/>
            <person name="Du C.H."/>
            <person name="Zhou Y.H."/>
            <person name="Cheng J.X."/>
            <person name="Dai P.F."/>
            <person name="Guo W.B."/>
            <person name="Han X.H."/>
            <person name="Huang E.J."/>
            <person name="Li L.F."/>
            <person name="Wei W."/>
            <person name="Gao Y.C."/>
            <person name="Liu J.Z."/>
            <person name="Shao H.Z."/>
            <person name="Wang X."/>
            <person name="Wang C.C."/>
            <person name="Yang T.C."/>
            <person name="Huo Q.B."/>
            <person name="Li W."/>
            <person name="Chen H.Y."/>
            <person name="Chen S.E."/>
            <person name="Zhou L.G."/>
            <person name="Ni X.B."/>
            <person name="Tian J.H."/>
            <person name="Sheng Y."/>
            <person name="Liu T."/>
            <person name="Pan Y.S."/>
            <person name="Xia L.Y."/>
            <person name="Li J."/>
            <person name="Zhao F."/>
            <person name="Cao W.C."/>
        </authorList>
    </citation>
    <scope>NUCLEOTIDE SEQUENCE [LARGE SCALE GENOMIC DNA]</scope>
    <source>
        <strain evidence="5">HaeL-2018</strain>
    </source>
</reference>
<sequence>MPRSTLSTLLKNKSDVKAKAEQNQHSGMQRVHKAAFEDVEKSVHKWFIDARARNIPLSGPMLQQKETLRSFSAPRTSVPVAVGCKVLRPVLTLDSYS</sequence>
<feature type="compositionally biased region" description="Polar residues" evidence="3">
    <location>
        <begin position="1"/>
        <end position="11"/>
    </location>
</feature>
<feature type="domain" description="HTH CENPB-type" evidence="4">
    <location>
        <begin position="36"/>
        <end position="65"/>
    </location>
</feature>
<evidence type="ECO:0000313" key="5">
    <source>
        <dbReference type="EMBL" id="KAH9361359.1"/>
    </source>
</evidence>
<evidence type="ECO:0000259" key="4">
    <source>
        <dbReference type="Pfam" id="PF03221"/>
    </source>
</evidence>
<dbReference type="EMBL" id="JABSTR010000001">
    <property type="protein sequence ID" value="KAH9361359.1"/>
    <property type="molecule type" value="Genomic_DNA"/>
</dbReference>
<dbReference type="Pfam" id="PF03221">
    <property type="entry name" value="HTH_Tnp_Tc5"/>
    <property type="match status" value="1"/>
</dbReference>
<comment type="subcellular location">
    <subcellularLocation>
        <location evidence="1">Nucleus</location>
    </subcellularLocation>
</comment>
<dbReference type="GO" id="GO:0005634">
    <property type="term" value="C:nucleus"/>
    <property type="evidence" value="ECO:0007669"/>
    <property type="project" value="UniProtKB-SubCell"/>
</dbReference>
<proteinExistence type="predicted"/>
<feature type="region of interest" description="Disordered" evidence="3">
    <location>
        <begin position="1"/>
        <end position="30"/>
    </location>
</feature>
<feature type="compositionally biased region" description="Basic and acidic residues" evidence="3">
    <location>
        <begin position="12"/>
        <end position="22"/>
    </location>
</feature>
<name>A0A9J6FF62_HAELO</name>
<gene>
    <name evidence="5" type="ORF">HPB48_020253</name>
</gene>
<comment type="caution">
    <text evidence="5">The sequence shown here is derived from an EMBL/GenBank/DDBJ whole genome shotgun (WGS) entry which is preliminary data.</text>
</comment>
<evidence type="ECO:0000256" key="1">
    <source>
        <dbReference type="ARBA" id="ARBA00004123"/>
    </source>
</evidence>
<dbReference type="GO" id="GO:0003677">
    <property type="term" value="F:DNA binding"/>
    <property type="evidence" value="ECO:0007669"/>
    <property type="project" value="UniProtKB-KW"/>
</dbReference>
<keyword evidence="2" id="KW-0238">DNA-binding</keyword>
<keyword evidence="6" id="KW-1185">Reference proteome</keyword>
<protein>
    <recommendedName>
        <fullName evidence="4">HTH CENPB-type domain-containing protein</fullName>
    </recommendedName>
</protein>
<accession>A0A9J6FF62</accession>
<dbReference type="Proteomes" id="UP000821853">
    <property type="component" value="Chromosome 1"/>
</dbReference>
<dbReference type="Gene3D" id="1.10.10.60">
    <property type="entry name" value="Homeodomain-like"/>
    <property type="match status" value="1"/>
</dbReference>
<evidence type="ECO:0000256" key="3">
    <source>
        <dbReference type="SAM" id="MobiDB-lite"/>
    </source>
</evidence>
<dbReference type="SUPFAM" id="SSF46689">
    <property type="entry name" value="Homeodomain-like"/>
    <property type="match status" value="1"/>
</dbReference>
<dbReference type="VEuPathDB" id="VectorBase:HLOH_043506"/>
<evidence type="ECO:0000313" key="6">
    <source>
        <dbReference type="Proteomes" id="UP000821853"/>
    </source>
</evidence>
<dbReference type="AlphaFoldDB" id="A0A9J6FF62"/>
<evidence type="ECO:0000256" key="2">
    <source>
        <dbReference type="ARBA" id="ARBA00023125"/>
    </source>
</evidence>
<dbReference type="InterPro" id="IPR009057">
    <property type="entry name" value="Homeodomain-like_sf"/>
</dbReference>
<dbReference type="OrthoDB" id="6484486at2759"/>
<dbReference type="InterPro" id="IPR006600">
    <property type="entry name" value="HTH_CenpB_DNA-bd_dom"/>
</dbReference>